<dbReference type="OrthoDB" id="3352408at2759"/>
<keyword evidence="12 16" id="KW-1133">Transmembrane helix</keyword>
<evidence type="ECO:0000256" key="15">
    <source>
        <dbReference type="ARBA" id="ARBA00048694"/>
    </source>
</evidence>
<dbReference type="InterPro" id="IPR023299">
    <property type="entry name" value="ATPase_P-typ_cyto_dom_N"/>
</dbReference>
<feature type="transmembrane region" description="Helical" evidence="16">
    <location>
        <begin position="296"/>
        <end position="314"/>
    </location>
</feature>
<evidence type="ECO:0000256" key="9">
    <source>
        <dbReference type="ARBA" id="ARBA00022840"/>
    </source>
</evidence>
<feature type="transmembrane region" description="Helical" evidence="16">
    <location>
        <begin position="751"/>
        <end position="774"/>
    </location>
</feature>
<dbReference type="NCBIfam" id="TIGR01517">
    <property type="entry name" value="ATPase-IIB_Ca"/>
    <property type="match status" value="1"/>
</dbReference>
<dbReference type="InterPro" id="IPR023298">
    <property type="entry name" value="ATPase_P-typ_TM_dom_sf"/>
</dbReference>
<evidence type="ECO:0000256" key="12">
    <source>
        <dbReference type="ARBA" id="ARBA00022989"/>
    </source>
</evidence>
<evidence type="ECO:0000256" key="16">
    <source>
        <dbReference type="RuleBase" id="RU361146"/>
    </source>
</evidence>
<dbReference type="InterPro" id="IPR044492">
    <property type="entry name" value="P_typ_ATPase_HD_dom"/>
</dbReference>
<dbReference type="SFLD" id="SFLDF00027">
    <property type="entry name" value="p-type_atpase"/>
    <property type="match status" value="1"/>
</dbReference>
<feature type="transmembrane region" description="Helical" evidence="16">
    <location>
        <begin position="1001"/>
        <end position="1024"/>
    </location>
</feature>
<dbReference type="InterPro" id="IPR023214">
    <property type="entry name" value="HAD_sf"/>
</dbReference>
<dbReference type="SUPFAM" id="SSF81653">
    <property type="entry name" value="Calcium ATPase, transduction domain A"/>
    <property type="match status" value="1"/>
</dbReference>
<keyword evidence="13 16" id="KW-0406">Ion transport</keyword>
<feature type="region of interest" description="Disordered" evidence="17">
    <location>
        <begin position="1079"/>
        <end position="1124"/>
    </location>
</feature>
<keyword evidence="8 16" id="KW-0106">Calcium</keyword>
<dbReference type="PANTHER" id="PTHR24093">
    <property type="entry name" value="CATION TRANSPORTING ATPASE"/>
    <property type="match status" value="1"/>
</dbReference>
<feature type="domain" description="Cation-transporting P-type ATPase N-terminal" evidence="18">
    <location>
        <begin position="46"/>
        <end position="124"/>
    </location>
</feature>
<dbReference type="SFLD" id="SFLDG00002">
    <property type="entry name" value="C1.7:_P-type_atpase_like"/>
    <property type="match status" value="1"/>
</dbReference>
<feature type="region of interest" description="Disordered" evidence="17">
    <location>
        <begin position="1182"/>
        <end position="1222"/>
    </location>
</feature>
<dbReference type="SUPFAM" id="SSF81665">
    <property type="entry name" value="Calcium ATPase, transmembrane domain M"/>
    <property type="match status" value="1"/>
</dbReference>
<evidence type="ECO:0000256" key="1">
    <source>
        <dbReference type="ARBA" id="ARBA00004127"/>
    </source>
</evidence>
<keyword evidence="10" id="KW-0460">Magnesium</keyword>
<keyword evidence="11" id="KW-1278">Translocase</keyword>
<keyword evidence="5 16" id="KW-0812">Transmembrane</keyword>
<evidence type="ECO:0000313" key="20">
    <source>
        <dbReference type="Proteomes" id="UP000612055"/>
    </source>
</evidence>
<organism evidence="19 20">
    <name type="scientific">Edaphochlamys debaryana</name>
    <dbReference type="NCBI Taxonomy" id="47281"/>
    <lineage>
        <taxon>Eukaryota</taxon>
        <taxon>Viridiplantae</taxon>
        <taxon>Chlorophyta</taxon>
        <taxon>core chlorophytes</taxon>
        <taxon>Chlorophyceae</taxon>
        <taxon>CS clade</taxon>
        <taxon>Chlamydomonadales</taxon>
        <taxon>Chlamydomonadales incertae sedis</taxon>
        <taxon>Edaphochlamys</taxon>
    </lineage>
</organism>
<comment type="subcellular location">
    <subcellularLocation>
        <location evidence="1">Endomembrane system</location>
        <topology evidence="1">Multi-pass membrane protein</topology>
    </subcellularLocation>
    <subcellularLocation>
        <location evidence="16">Membrane</location>
        <topology evidence="16">Multi-pass membrane protein</topology>
    </subcellularLocation>
</comment>
<evidence type="ECO:0000256" key="11">
    <source>
        <dbReference type="ARBA" id="ARBA00022967"/>
    </source>
</evidence>
<dbReference type="EMBL" id="JAEHOE010000001">
    <property type="protein sequence ID" value="KAG2501673.1"/>
    <property type="molecule type" value="Genomic_DNA"/>
</dbReference>
<keyword evidence="9 16" id="KW-0067">ATP-binding</keyword>
<dbReference type="Proteomes" id="UP000612055">
    <property type="component" value="Unassembled WGS sequence"/>
</dbReference>
<dbReference type="Pfam" id="PF13246">
    <property type="entry name" value="Cation_ATPase"/>
    <property type="match status" value="1"/>
</dbReference>
<keyword evidence="14 16" id="KW-0472">Membrane</keyword>
<dbReference type="Pfam" id="PF08282">
    <property type="entry name" value="Hydrolase_3"/>
    <property type="match status" value="1"/>
</dbReference>
<dbReference type="GO" id="GO:0012505">
    <property type="term" value="C:endomembrane system"/>
    <property type="evidence" value="ECO:0007669"/>
    <property type="project" value="UniProtKB-SubCell"/>
</dbReference>
<comment type="similarity">
    <text evidence="2 16">Belongs to the cation transport ATPase (P-type) (TC 3.A.3) family. Type IIB subfamily.</text>
</comment>
<dbReference type="InterPro" id="IPR018303">
    <property type="entry name" value="ATPase_P-typ_P_site"/>
</dbReference>
<dbReference type="InterPro" id="IPR036412">
    <property type="entry name" value="HAD-like_sf"/>
</dbReference>
<dbReference type="Pfam" id="PF00122">
    <property type="entry name" value="E1-E2_ATPase"/>
    <property type="match status" value="1"/>
</dbReference>
<dbReference type="FunFam" id="3.40.1110.10:FF:000045">
    <property type="entry name" value="Calcium-transporting ATPase"/>
    <property type="match status" value="1"/>
</dbReference>
<dbReference type="InterPro" id="IPR006068">
    <property type="entry name" value="ATPase_P-typ_cation-transptr_C"/>
</dbReference>
<dbReference type="FunFam" id="3.40.50.1000:FF:000018">
    <property type="entry name" value="Calcium-transporting ATPase"/>
    <property type="match status" value="1"/>
</dbReference>
<dbReference type="AlphaFoldDB" id="A0A836C6Y7"/>
<keyword evidence="4 16" id="KW-0109">Calcium transport</keyword>
<comment type="caution">
    <text evidence="19">The sequence shown here is derived from an EMBL/GenBank/DDBJ whole genome shotgun (WGS) entry which is preliminary data.</text>
</comment>
<accession>A0A836C6Y7</accession>
<keyword evidence="7 16" id="KW-0547">Nucleotide-binding</keyword>
<feature type="transmembrane region" description="Helical" evidence="16">
    <location>
        <begin position="138"/>
        <end position="157"/>
    </location>
</feature>
<dbReference type="PANTHER" id="PTHR24093:SF369">
    <property type="entry name" value="CALCIUM-TRANSPORTING ATPASE"/>
    <property type="match status" value="1"/>
</dbReference>
<evidence type="ECO:0000313" key="19">
    <source>
        <dbReference type="EMBL" id="KAG2501673.1"/>
    </source>
</evidence>
<dbReference type="FunFam" id="2.70.150.10:FF:000029">
    <property type="entry name" value="Calcium-transporting ATPase"/>
    <property type="match status" value="1"/>
</dbReference>
<dbReference type="Gene3D" id="3.40.50.1000">
    <property type="entry name" value="HAD superfamily/HAD-like"/>
    <property type="match status" value="1"/>
</dbReference>
<dbReference type="Pfam" id="PF00690">
    <property type="entry name" value="Cation_ATPase_N"/>
    <property type="match status" value="1"/>
</dbReference>
<feature type="transmembrane region" description="Helical" evidence="16">
    <location>
        <begin position="108"/>
        <end position="126"/>
    </location>
</feature>
<evidence type="ECO:0000256" key="10">
    <source>
        <dbReference type="ARBA" id="ARBA00022842"/>
    </source>
</evidence>
<dbReference type="Gene3D" id="1.20.1110.10">
    <property type="entry name" value="Calcium-transporting ATPase, transmembrane domain"/>
    <property type="match status" value="2"/>
</dbReference>
<evidence type="ECO:0000256" key="7">
    <source>
        <dbReference type="ARBA" id="ARBA00022741"/>
    </source>
</evidence>
<comment type="caution">
    <text evidence="16">Lacks conserved residue(s) required for the propagation of feature annotation.</text>
</comment>
<evidence type="ECO:0000256" key="17">
    <source>
        <dbReference type="SAM" id="MobiDB-lite"/>
    </source>
</evidence>
<dbReference type="InterPro" id="IPR004014">
    <property type="entry name" value="ATPase_P-typ_cation-transptr_N"/>
</dbReference>
<evidence type="ECO:0000256" key="2">
    <source>
        <dbReference type="ARBA" id="ARBA00006124"/>
    </source>
</evidence>
<dbReference type="InterPro" id="IPR059000">
    <property type="entry name" value="ATPase_P-type_domA"/>
</dbReference>
<dbReference type="CDD" id="cd02081">
    <property type="entry name" value="P-type_ATPase_Ca_PMCA-like"/>
    <property type="match status" value="1"/>
</dbReference>
<feature type="transmembrane region" description="Helical" evidence="16">
    <location>
        <begin position="334"/>
        <end position="358"/>
    </location>
</feature>
<dbReference type="InterPro" id="IPR001757">
    <property type="entry name" value="P_typ_ATPase"/>
</dbReference>
<dbReference type="NCBIfam" id="TIGR01494">
    <property type="entry name" value="ATPase_P-type"/>
    <property type="match status" value="2"/>
</dbReference>
<dbReference type="Gene3D" id="2.70.150.10">
    <property type="entry name" value="Calcium-transporting ATPase, cytoplasmic transduction domain A"/>
    <property type="match status" value="1"/>
</dbReference>
<protein>
    <recommendedName>
        <fullName evidence="16">Calcium-transporting ATPase</fullName>
        <ecNumber evidence="16">7.2.2.10</ecNumber>
    </recommendedName>
</protein>
<dbReference type="Pfam" id="PF00689">
    <property type="entry name" value="Cation_ATPase_C"/>
    <property type="match status" value="1"/>
</dbReference>
<evidence type="ECO:0000256" key="3">
    <source>
        <dbReference type="ARBA" id="ARBA00022448"/>
    </source>
</evidence>
<dbReference type="GO" id="GO:0005388">
    <property type="term" value="F:P-type calcium transporter activity"/>
    <property type="evidence" value="ECO:0007669"/>
    <property type="project" value="UniProtKB-EC"/>
</dbReference>
<evidence type="ECO:0000256" key="4">
    <source>
        <dbReference type="ARBA" id="ARBA00022568"/>
    </source>
</evidence>
<dbReference type="SUPFAM" id="SSF81660">
    <property type="entry name" value="Metal cation-transporting ATPase, ATP-binding domain N"/>
    <property type="match status" value="1"/>
</dbReference>
<dbReference type="SUPFAM" id="SSF56784">
    <property type="entry name" value="HAD-like"/>
    <property type="match status" value="1"/>
</dbReference>
<feature type="transmembrane region" description="Helical" evidence="16">
    <location>
        <begin position="820"/>
        <end position="846"/>
    </location>
</feature>
<proteinExistence type="inferred from homology"/>
<feature type="transmembrane region" description="Helical" evidence="16">
    <location>
        <begin position="1036"/>
        <end position="1055"/>
    </location>
</feature>
<dbReference type="FunFam" id="3.40.50.1000:FF:000001">
    <property type="entry name" value="Phospholipid-transporting ATPase IC"/>
    <property type="match status" value="1"/>
</dbReference>
<evidence type="ECO:0000256" key="6">
    <source>
        <dbReference type="ARBA" id="ARBA00022723"/>
    </source>
</evidence>
<dbReference type="EC" id="7.2.2.10" evidence="16"/>
<feature type="transmembrane region" description="Helical" evidence="16">
    <location>
        <begin position="963"/>
        <end position="981"/>
    </location>
</feature>
<dbReference type="PRINTS" id="PR00119">
    <property type="entry name" value="CATATPASE"/>
</dbReference>
<keyword evidence="6" id="KW-0479">Metal-binding</keyword>
<dbReference type="SMART" id="SM00831">
    <property type="entry name" value="Cation_ATPase_N"/>
    <property type="match status" value="1"/>
</dbReference>
<keyword evidence="3 16" id="KW-0813">Transport</keyword>
<feature type="compositionally biased region" description="Polar residues" evidence="17">
    <location>
        <begin position="1090"/>
        <end position="1113"/>
    </location>
</feature>
<evidence type="ECO:0000256" key="13">
    <source>
        <dbReference type="ARBA" id="ARBA00023065"/>
    </source>
</evidence>
<sequence>MANSVAAPDGTVHIKVTELEADSACPYPIKPSTLNLINAEKDADGLAKHGGAQGLAKELETDLHQGLSDGTGLDSVEAHKNAYGANTFPDKPPPNFFMMLLEAAKDPMIIILLVVAIVTIILGAAVPEQRAHQGWSEGLAVLGTALIVIFIGAGQDYSKELQFQKLNALKDVIEIKVTRNGKQVLVPNSEVVVGDVLFLDTGDKIIADGIVIDSQGLVIDEASLTGESDPIKKDAASDPWIRSGTTVNEGSGHMLVLAVGPNSEWGKTMALVAEAGDEQTPLQEQLTDVAAKVSKAGVLVAVVVFLALLIKWLIIHKGGDASKINDNGPLQFLLYAITITVVSIPEGLPLAVTLTLAYSMKKMMKDNNFVRVLSACETMGGATAICSDKTGTLTENRMTVVEGWFAGQSYSQVPTPAELTPGLLELLQWNCAMNNKAFLVDQENGTVDFVGNRTECALLILLRKLGIDYKACREQRESDQIKLYGFSSARKMASVLLREKSGDLKLYNKGAAEWVLRRCKALLRPDGSLEELTPQRLEEMIALVTGMASRGLRCICLSYRDYAGTDPSRPADFFEDANEVDNDLIAYAIVGIKDPVRQEVPDAVRTCQKAGIVVRMVTGDNIHTAKHIARECGILTTDDAIAMEGPVFRTMPAAELIPILPRLRVLARSSPEDKLTLVSLLKKQGEVVAVTGDGTNDAPALKESDVGLAMGIAGTEVAKEAADIIILDDNFSSIVKSVLWGRCVYMNIRKFLVFQLSINLVAMISAAVGALYGGVPPLNVLQLLWVNMIMDTLAALALATENPYPELLEDTPHGRSEAIITGLMYVHILTAAVYKLFWLFACLYGLPRISKQYAVLGETEYYVTMCPEMIKDDFNSTATINSVCNIMAYCGFPQGEWDRQTTACSLYPQWVPIGVPGDEAKAVCGSAANQTITDCQLLNDLNTAQKTMEDKYDREMLESYKPALSVLFNAFILAQVANAFVSRRIGLELNFFKGLSESHIFNAIMLIITGLQVLIMQTPISYIFKVEPLNGEEWGVCIAIGVGAIPFAWACRILIRYLLPLTRSADWLAGLRGSRASGITASGASPMKQAAQSKTLSGRTVSGQQHKTLSGRTMSGPHGGAGPAVRTSMEITPVHGMTVSSASNPAKVWTASGQPQGPVGECATPKRLGSGGFGDGSLKRVGSIGSGSSRVVPVSDARAPSPLGNASRPESPMAWGTNTQLR</sequence>
<name>A0A836C6Y7_9CHLO</name>
<dbReference type="GO" id="GO:0005524">
    <property type="term" value="F:ATP binding"/>
    <property type="evidence" value="ECO:0007669"/>
    <property type="project" value="UniProtKB-KW"/>
</dbReference>
<dbReference type="GO" id="GO:0016887">
    <property type="term" value="F:ATP hydrolysis activity"/>
    <property type="evidence" value="ECO:0007669"/>
    <property type="project" value="InterPro"/>
</dbReference>
<dbReference type="InterPro" id="IPR006408">
    <property type="entry name" value="P-type_ATPase_IIB"/>
</dbReference>
<dbReference type="GO" id="GO:0046872">
    <property type="term" value="F:metal ion binding"/>
    <property type="evidence" value="ECO:0007669"/>
    <property type="project" value="UniProtKB-KW"/>
</dbReference>
<dbReference type="Gene3D" id="3.40.1110.10">
    <property type="entry name" value="Calcium-transporting ATPase, cytoplasmic domain N"/>
    <property type="match status" value="1"/>
</dbReference>
<gene>
    <name evidence="19" type="ORF">HYH03_000176</name>
</gene>
<reference evidence="19" key="1">
    <citation type="journal article" date="2020" name="bioRxiv">
        <title>Comparative genomics of Chlamydomonas.</title>
        <authorList>
            <person name="Craig R.J."/>
            <person name="Hasan A.R."/>
            <person name="Ness R.W."/>
            <person name="Keightley P.D."/>
        </authorList>
    </citation>
    <scope>NUCLEOTIDE SEQUENCE</scope>
    <source>
        <strain evidence="19">CCAP 11/70</strain>
    </source>
</reference>
<evidence type="ECO:0000256" key="14">
    <source>
        <dbReference type="ARBA" id="ARBA00023136"/>
    </source>
</evidence>
<dbReference type="SFLD" id="SFLDS00003">
    <property type="entry name" value="Haloacid_Dehalogenase"/>
    <property type="match status" value="1"/>
</dbReference>
<evidence type="ECO:0000256" key="8">
    <source>
        <dbReference type="ARBA" id="ARBA00022837"/>
    </source>
</evidence>
<keyword evidence="20" id="KW-1185">Reference proteome</keyword>
<dbReference type="InterPro" id="IPR008250">
    <property type="entry name" value="ATPase_P-typ_transduc_dom_A_sf"/>
</dbReference>
<comment type="catalytic activity">
    <reaction evidence="15 16">
        <text>Ca(2+)(in) + ATP + H2O = Ca(2+)(out) + ADP + phosphate + H(+)</text>
        <dbReference type="Rhea" id="RHEA:18105"/>
        <dbReference type="ChEBI" id="CHEBI:15377"/>
        <dbReference type="ChEBI" id="CHEBI:15378"/>
        <dbReference type="ChEBI" id="CHEBI:29108"/>
        <dbReference type="ChEBI" id="CHEBI:30616"/>
        <dbReference type="ChEBI" id="CHEBI:43474"/>
        <dbReference type="ChEBI" id="CHEBI:456216"/>
        <dbReference type="EC" id="7.2.2.10"/>
    </reaction>
</comment>
<evidence type="ECO:0000256" key="5">
    <source>
        <dbReference type="ARBA" id="ARBA00022692"/>
    </source>
</evidence>
<dbReference type="PRINTS" id="PR00120">
    <property type="entry name" value="HATPASE"/>
</dbReference>
<dbReference type="PROSITE" id="PS00154">
    <property type="entry name" value="ATPASE_E1_E2"/>
    <property type="match status" value="1"/>
</dbReference>
<dbReference type="GO" id="GO:0005886">
    <property type="term" value="C:plasma membrane"/>
    <property type="evidence" value="ECO:0007669"/>
    <property type="project" value="TreeGrafter"/>
</dbReference>
<feature type="compositionally biased region" description="Low complexity" evidence="17">
    <location>
        <begin position="1182"/>
        <end position="1195"/>
    </location>
</feature>
<comment type="function">
    <text evidence="16">Catalyzes the hydrolysis of ATP coupled with the transport of calcium.</text>
</comment>
<evidence type="ECO:0000259" key="18">
    <source>
        <dbReference type="SMART" id="SM00831"/>
    </source>
</evidence>